<evidence type="ECO:0000313" key="2">
    <source>
        <dbReference type="Proteomes" id="UP001159363"/>
    </source>
</evidence>
<evidence type="ECO:0000313" key="1">
    <source>
        <dbReference type="EMBL" id="KAJ8883657.1"/>
    </source>
</evidence>
<proteinExistence type="predicted"/>
<keyword evidence="2" id="KW-1185">Reference proteome</keyword>
<gene>
    <name evidence="1" type="ORF">PR048_015511</name>
</gene>
<reference evidence="1 2" key="1">
    <citation type="submission" date="2023-02" db="EMBL/GenBank/DDBJ databases">
        <title>LHISI_Scaffold_Assembly.</title>
        <authorList>
            <person name="Stuart O.P."/>
            <person name="Cleave R."/>
            <person name="Magrath M.J.L."/>
            <person name="Mikheyev A.S."/>
        </authorList>
    </citation>
    <scope>NUCLEOTIDE SEQUENCE [LARGE SCALE GENOMIC DNA]</scope>
    <source>
        <strain evidence="1">Daus_M_001</strain>
        <tissue evidence="1">Leg muscle</tissue>
    </source>
</reference>
<accession>A0ABQ9HHE0</accession>
<dbReference type="Proteomes" id="UP001159363">
    <property type="component" value="Chromosome 4"/>
</dbReference>
<feature type="non-terminal residue" evidence="1">
    <location>
        <position position="199"/>
    </location>
</feature>
<comment type="caution">
    <text evidence="1">The sequence shown here is derived from an EMBL/GenBank/DDBJ whole genome shotgun (WGS) entry which is preliminary data.</text>
</comment>
<name>A0ABQ9HHE0_9NEOP</name>
<protein>
    <submittedName>
        <fullName evidence="1">Uncharacterized protein</fullName>
    </submittedName>
</protein>
<sequence length="199" mass="22023">MVKARDTQEEYIKRKYPQPRTGIQAFEMGKAVLLHSHPLSRGNNHERASTMLSDARKMSTGPRIRPFGKLKTRPGVATRICRPVLDPRGWAAVGWSLQAGGLQPASHRPLQDYSGERGPAGCRQCPRYRASLLRNSGPVLILIDAIHKRGGIIEVKKDREGKAAVACDLDKECSLTWPAAPPPPPPLYLQQTIHQCPLL</sequence>
<dbReference type="EMBL" id="JARBHB010000005">
    <property type="protein sequence ID" value="KAJ8883657.1"/>
    <property type="molecule type" value="Genomic_DNA"/>
</dbReference>
<organism evidence="1 2">
    <name type="scientific">Dryococelus australis</name>
    <dbReference type="NCBI Taxonomy" id="614101"/>
    <lineage>
        <taxon>Eukaryota</taxon>
        <taxon>Metazoa</taxon>
        <taxon>Ecdysozoa</taxon>
        <taxon>Arthropoda</taxon>
        <taxon>Hexapoda</taxon>
        <taxon>Insecta</taxon>
        <taxon>Pterygota</taxon>
        <taxon>Neoptera</taxon>
        <taxon>Polyneoptera</taxon>
        <taxon>Phasmatodea</taxon>
        <taxon>Verophasmatodea</taxon>
        <taxon>Anareolatae</taxon>
        <taxon>Phasmatidae</taxon>
        <taxon>Eurycanthinae</taxon>
        <taxon>Dryococelus</taxon>
    </lineage>
</organism>